<dbReference type="InterPro" id="IPR021055">
    <property type="entry name" value="T4BSS_IcmL/DotI"/>
</dbReference>
<keyword evidence="3" id="KW-1185">Reference proteome</keyword>
<dbReference type="RefSeq" id="WP_052673933.1">
    <property type="nucleotide sequence ID" value="NZ_LN614827.1"/>
</dbReference>
<reference evidence="3" key="1">
    <citation type="submission" date="2014-09" db="EMBL/GenBank/DDBJ databases">
        <authorList>
            <person name="Gomez-Valero L."/>
        </authorList>
    </citation>
    <scope>NUCLEOTIDE SEQUENCE [LARGE SCALE GENOMIC DNA]</scope>
    <source>
        <strain evidence="3">ATCC700992</strain>
    </source>
</reference>
<proteinExistence type="predicted"/>
<dbReference type="KEGG" id="lfa:LFA_2235"/>
<dbReference type="OrthoDB" id="5635868at2"/>
<evidence type="ECO:0008006" key="4">
    <source>
        <dbReference type="Google" id="ProtNLM"/>
    </source>
</evidence>
<dbReference type="AlphaFoldDB" id="A0A098G564"/>
<evidence type="ECO:0000313" key="2">
    <source>
        <dbReference type="EMBL" id="CEG57612.1"/>
    </source>
</evidence>
<evidence type="ECO:0000313" key="3">
    <source>
        <dbReference type="Proteomes" id="UP000032430"/>
    </source>
</evidence>
<dbReference type="STRING" id="1212491.LFA_2235"/>
<organism evidence="2 3">
    <name type="scientific">Legionella fallonii LLAP-10</name>
    <dbReference type="NCBI Taxonomy" id="1212491"/>
    <lineage>
        <taxon>Bacteria</taxon>
        <taxon>Pseudomonadati</taxon>
        <taxon>Pseudomonadota</taxon>
        <taxon>Gammaproteobacteria</taxon>
        <taxon>Legionellales</taxon>
        <taxon>Legionellaceae</taxon>
        <taxon>Legionella</taxon>
    </lineage>
</organism>
<sequence>MRKKIFCGVLLNVLCIHSATAQAADIASSALNILRDSQKTNVINCDYRISAEIDKMEHDVVINWAKYAVIESFNFNPSSIDMQMSRLRSCYTNKGWNAFINAQQESGNLKELKTHSLYMSSQLDGRPELIEASETQWKLVVPIKVIYKNDQETAVHFLSIYLTIGWRSAFNLGITQMIAIPRLAPVSYQVSLVKEGIQSVYSGILNKKTGGVEGVKRSVVPFVVSLFTKSIRIPSSESYSIPNSASSLAKMYQINTKRQVPPLEGRQPYPEYQNKQTGPNQIAYRVLNHQQQLAETATLDSLFSTNKIKKNSPDLFDFKSDILAEQLQKVVPYSMDQCLNTLAVALDKIKNAKVIQTKELTLKSQKNSEPRLVETQNNQWDMTLPVQIVYQSEGDNITKPLNVHLVIERKAGGGLEITQMKTTPSDVFLSEHRTKLSSANNATMISEQKQRADYAQNSQSIFVEQQKNTAPIDCNYKIPAETTKLEQAFIISWAEHAVMQSFNFSSNSLEEQLQKLQACYTENGWMEFKNALDKSGNIQTFKTQKLTSLSQMDGSVQINEAKENQWVLTLPVKVVYQFDTTNITQLMQVRLVIGRKITGDLGIMQLNSTLRQEVPAANLSHK</sequence>
<dbReference type="Pfam" id="PF11393">
    <property type="entry name" value="T4BSS_DotI_IcmL"/>
    <property type="match status" value="2"/>
</dbReference>
<keyword evidence="1" id="KW-0732">Signal</keyword>
<dbReference type="HOGENOM" id="CLU_445358_0_0_6"/>
<evidence type="ECO:0000256" key="1">
    <source>
        <dbReference type="SAM" id="SignalP"/>
    </source>
</evidence>
<dbReference type="Proteomes" id="UP000032430">
    <property type="component" value="Chromosome I"/>
</dbReference>
<accession>A0A098G564</accession>
<dbReference type="EMBL" id="LN614827">
    <property type="protein sequence ID" value="CEG57612.1"/>
    <property type="molecule type" value="Genomic_DNA"/>
</dbReference>
<dbReference type="CDD" id="cd16385">
    <property type="entry name" value="IcmL"/>
    <property type="match status" value="3"/>
</dbReference>
<feature type="chain" id="PRO_5001942670" description="IcmL-like protein" evidence="1">
    <location>
        <begin position="24"/>
        <end position="622"/>
    </location>
</feature>
<gene>
    <name evidence="2" type="ORF">LFA_2235</name>
</gene>
<name>A0A098G564_9GAMM</name>
<feature type="signal peptide" evidence="1">
    <location>
        <begin position="1"/>
        <end position="23"/>
    </location>
</feature>
<protein>
    <recommendedName>
        <fullName evidence="4">IcmL-like protein</fullName>
    </recommendedName>
</protein>